<proteinExistence type="predicted"/>
<dbReference type="EMBL" id="JACJTA010000012">
    <property type="protein sequence ID" value="MBD2604553.1"/>
    <property type="molecule type" value="Genomic_DNA"/>
</dbReference>
<dbReference type="GO" id="GO:0004674">
    <property type="term" value="F:protein serine/threonine kinase activity"/>
    <property type="evidence" value="ECO:0007669"/>
    <property type="project" value="UniProtKB-KW"/>
</dbReference>
<evidence type="ECO:0000256" key="1">
    <source>
        <dbReference type="ARBA" id="ARBA00012513"/>
    </source>
</evidence>
<keyword evidence="6" id="KW-0472">Membrane</keyword>
<dbReference type="RefSeq" id="WP_029636214.1">
    <property type="nucleotide sequence ID" value="NZ_JACJTA010000012.1"/>
</dbReference>
<keyword evidence="3" id="KW-0547">Nucleotide-binding</keyword>
<dbReference type="InterPro" id="IPR011009">
    <property type="entry name" value="Kinase-like_dom_sf"/>
</dbReference>
<evidence type="ECO:0000256" key="2">
    <source>
        <dbReference type="ARBA" id="ARBA00022679"/>
    </source>
</evidence>
<keyword evidence="6" id="KW-1133">Transmembrane helix</keyword>
<evidence type="ECO:0000256" key="4">
    <source>
        <dbReference type="ARBA" id="ARBA00022777"/>
    </source>
</evidence>
<dbReference type="Pfam" id="PF00069">
    <property type="entry name" value="Pkinase"/>
    <property type="match status" value="1"/>
</dbReference>
<accession>A0ABR8GN07</accession>
<keyword evidence="5" id="KW-0067">ATP-binding</keyword>
<dbReference type="InterPro" id="IPR000719">
    <property type="entry name" value="Prot_kinase_dom"/>
</dbReference>
<dbReference type="SUPFAM" id="SSF56112">
    <property type="entry name" value="Protein kinase-like (PK-like)"/>
    <property type="match status" value="1"/>
</dbReference>
<organism evidence="8 9">
    <name type="scientific">Scytonema hofmannii FACHB-248</name>
    <dbReference type="NCBI Taxonomy" id="1842502"/>
    <lineage>
        <taxon>Bacteria</taxon>
        <taxon>Bacillati</taxon>
        <taxon>Cyanobacteriota</taxon>
        <taxon>Cyanophyceae</taxon>
        <taxon>Nostocales</taxon>
        <taxon>Scytonemataceae</taxon>
        <taxon>Scytonema</taxon>
    </lineage>
</organism>
<keyword evidence="2" id="KW-0808">Transferase</keyword>
<keyword evidence="6" id="KW-0812">Transmembrane</keyword>
<dbReference type="Proteomes" id="UP000660380">
    <property type="component" value="Unassembled WGS sequence"/>
</dbReference>
<evidence type="ECO:0000313" key="8">
    <source>
        <dbReference type="EMBL" id="MBD2604553.1"/>
    </source>
</evidence>
<reference evidence="8 9" key="1">
    <citation type="journal article" date="2020" name="ISME J.">
        <title>Comparative genomics reveals insights into cyanobacterial evolution and habitat adaptation.</title>
        <authorList>
            <person name="Chen M.Y."/>
            <person name="Teng W.K."/>
            <person name="Zhao L."/>
            <person name="Hu C.X."/>
            <person name="Zhou Y.K."/>
            <person name="Han B.P."/>
            <person name="Song L.R."/>
            <person name="Shu W.S."/>
        </authorList>
    </citation>
    <scope>NUCLEOTIDE SEQUENCE [LARGE SCALE GENOMIC DNA]</scope>
    <source>
        <strain evidence="8 9">FACHB-248</strain>
    </source>
</reference>
<gene>
    <name evidence="8" type="ORF">H6G81_08410</name>
</gene>
<evidence type="ECO:0000256" key="6">
    <source>
        <dbReference type="SAM" id="Phobius"/>
    </source>
</evidence>
<keyword evidence="4 8" id="KW-0418">Kinase</keyword>
<evidence type="ECO:0000256" key="3">
    <source>
        <dbReference type="ARBA" id="ARBA00022741"/>
    </source>
</evidence>
<evidence type="ECO:0000313" key="9">
    <source>
        <dbReference type="Proteomes" id="UP000660380"/>
    </source>
</evidence>
<keyword evidence="9" id="KW-1185">Reference proteome</keyword>
<keyword evidence="8" id="KW-0723">Serine/threonine-protein kinase</keyword>
<name>A0ABR8GN07_9CYAN</name>
<dbReference type="PROSITE" id="PS50011">
    <property type="entry name" value="PROTEIN_KINASE_DOM"/>
    <property type="match status" value="1"/>
</dbReference>
<evidence type="ECO:0000259" key="7">
    <source>
        <dbReference type="PROSITE" id="PS50011"/>
    </source>
</evidence>
<dbReference type="PANTHER" id="PTHR43289:SF6">
    <property type="entry name" value="SERINE_THREONINE-PROTEIN KINASE NEKL-3"/>
    <property type="match status" value="1"/>
</dbReference>
<feature type="transmembrane region" description="Helical" evidence="6">
    <location>
        <begin position="298"/>
        <end position="322"/>
    </location>
</feature>
<dbReference type="PANTHER" id="PTHR43289">
    <property type="entry name" value="MITOGEN-ACTIVATED PROTEIN KINASE KINASE KINASE 20-RELATED"/>
    <property type="match status" value="1"/>
</dbReference>
<comment type="caution">
    <text evidence="8">The sequence shown here is derived from an EMBL/GenBank/DDBJ whole genome shotgun (WGS) entry which is preliminary data.</text>
</comment>
<dbReference type="EC" id="2.7.11.1" evidence="1"/>
<sequence length="345" mass="38433">MAWVAGDRLQGGRYTIEKELGSGRFGITYLVRNRNSDRQVIKTLNDVLVNSLSSSERERLKTMFLREALKLQKCKHKYIVEVTDSFEEADRLCLVMEYVDGVSLADRRQQKLSEQEALHYIQQIGEALIVVHENRLIHRDVHPGNIFLRVRDGQPEAVLIDFGLALDFDHILTTNRTKETAEGFTPPELYAKSIPTGAYSDIYSLAATLYVLLTGQTPVSALKRKIDKARLVEPKVLNNLISDRVNRAILTGMKLDPKERSHSMREWLDSLGLTGATPQPYSTVVPNTNLNGENKINWTHVIAAIAAIGALLSGIAALIPILKPFPPPSPPSLSPSPSSTKTPYN</sequence>
<evidence type="ECO:0000256" key="5">
    <source>
        <dbReference type="ARBA" id="ARBA00022840"/>
    </source>
</evidence>
<feature type="domain" description="Protein kinase" evidence="7">
    <location>
        <begin position="14"/>
        <end position="282"/>
    </location>
</feature>
<dbReference type="Gene3D" id="1.10.510.10">
    <property type="entry name" value="Transferase(Phosphotransferase) domain 1"/>
    <property type="match status" value="1"/>
</dbReference>
<dbReference type="CDD" id="cd14014">
    <property type="entry name" value="STKc_PknB_like"/>
    <property type="match status" value="1"/>
</dbReference>
<protein>
    <recommendedName>
        <fullName evidence="1">non-specific serine/threonine protein kinase</fullName>
        <ecNumber evidence="1">2.7.11.1</ecNumber>
    </recommendedName>
</protein>